<feature type="transmembrane region" description="Helical" evidence="10">
    <location>
        <begin position="87"/>
        <end position="106"/>
    </location>
</feature>
<reference evidence="12" key="2">
    <citation type="submission" date="2021-04" db="EMBL/GenBank/DDBJ databases">
        <authorList>
            <person name="Gilroy R."/>
        </authorList>
    </citation>
    <scope>NUCLEOTIDE SEQUENCE</scope>
    <source>
        <strain evidence="12">ChiHjej13B12-4958</strain>
    </source>
</reference>
<feature type="transmembrane region" description="Helical" evidence="10">
    <location>
        <begin position="364"/>
        <end position="385"/>
    </location>
</feature>
<comment type="similarity">
    <text evidence="2">Belongs to the monovalent cation:proton antiporter 2 (CPA2) transporter (TC 2.A.37) family.</text>
</comment>
<feature type="region of interest" description="Disordered" evidence="9">
    <location>
        <begin position="389"/>
        <end position="416"/>
    </location>
</feature>
<feature type="transmembrane region" description="Helical" evidence="10">
    <location>
        <begin position="112"/>
        <end position="133"/>
    </location>
</feature>
<evidence type="ECO:0000256" key="2">
    <source>
        <dbReference type="ARBA" id="ARBA00005551"/>
    </source>
</evidence>
<dbReference type="GO" id="GO:0015297">
    <property type="term" value="F:antiporter activity"/>
    <property type="evidence" value="ECO:0007669"/>
    <property type="project" value="UniProtKB-KW"/>
</dbReference>
<dbReference type="PANTHER" id="PTHR43562:SF1">
    <property type="entry name" value="NA(+)_H(+) ANTIPORTER YJBQ-RELATED"/>
    <property type="match status" value="1"/>
</dbReference>
<feature type="transmembrane region" description="Helical" evidence="10">
    <location>
        <begin position="296"/>
        <end position="315"/>
    </location>
</feature>
<keyword evidence="6 10" id="KW-1133">Transmembrane helix</keyword>
<sequence length="416" mass="42626">MTDVLVSFAWIATAGLLAPILAFLTGKRVPAVVFLLVLGVLIGPYGLELAQDGDAIELLSELGLGMLFLLAGLEISPALLKSREGGHALATWVLCIVLSFGGAVALTGGDMGIAVVLAIALTSTALGTLLPILKQADLTDTPVGNSVLIHGAIGELGPVLAMAVLLSTRSTWATAVLLVAFFAIALLIALLPRTVRAVVPAVGWAIRDGAGSTNQTVIRSIVLVLAVLMAVAAVFELDVVLGAFAAGIILRQLVPAENRHGLESQLEVIGYGLLIPAFFVVSGMGIDTGVITDRPWFLLAIPALILVTRGLPVFLREMWTATGSELSGWREKLQVSLYAATGLPIIVAVTGVATSSGLLGSEEASLLVAGGALTVLVFPLLAAMVGPSRKKAGSDGAAPAADTDDTANDADDVAAR</sequence>
<evidence type="ECO:0000259" key="11">
    <source>
        <dbReference type="Pfam" id="PF00999"/>
    </source>
</evidence>
<keyword evidence="7" id="KW-0406">Ion transport</keyword>
<feature type="transmembrane region" description="Helical" evidence="10">
    <location>
        <begin position="216"/>
        <end position="233"/>
    </location>
</feature>
<dbReference type="InterPro" id="IPR038770">
    <property type="entry name" value="Na+/solute_symporter_sf"/>
</dbReference>
<keyword evidence="8 10" id="KW-0472">Membrane</keyword>
<keyword evidence="4" id="KW-0050">Antiport</keyword>
<evidence type="ECO:0000256" key="5">
    <source>
        <dbReference type="ARBA" id="ARBA00022692"/>
    </source>
</evidence>
<dbReference type="InterPro" id="IPR006153">
    <property type="entry name" value="Cation/H_exchanger_TM"/>
</dbReference>
<feature type="transmembrane region" description="Helical" evidence="10">
    <location>
        <begin position="62"/>
        <end position="80"/>
    </location>
</feature>
<feature type="transmembrane region" description="Helical" evidence="10">
    <location>
        <begin position="335"/>
        <end position="358"/>
    </location>
</feature>
<feature type="domain" description="Cation/H+ exchanger transmembrane" evidence="11">
    <location>
        <begin position="16"/>
        <end position="381"/>
    </location>
</feature>
<keyword evidence="3" id="KW-0813">Transport</keyword>
<keyword evidence="5 10" id="KW-0812">Transmembrane</keyword>
<evidence type="ECO:0000256" key="10">
    <source>
        <dbReference type="SAM" id="Phobius"/>
    </source>
</evidence>
<feature type="transmembrane region" description="Helical" evidence="10">
    <location>
        <begin position="172"/>
        <end position="195"/>
    </location>
</feature>
<comment type="subcellular location">
    <subcellularLocation>
        <location evidence="1">Membrane</location>
        <topology evidence="1">Multi-pass membrane protein</topology>
    </subcellularLocation>
</comment>
<comment type="caution">
    <text evidence="12">The sequence shown here is derived from an EMBL/GenBank/DDBJ whole genome shotgun (WGS) entry which is preliminary data.</text>
</comment>
<feature type="transmembrane region" description="Helical" evidence="10">
    <location>
        <begin position="268"/>
        <end position="290"/>
    </location>
</feature>
<evidence type="ECO:0000256" key="6">
    <source>
        <dbReference type="ARBA" id="ARBA00022989"/>
    </source>
</evidence>
<dbReference type="Gene3D" id="1.20.1530.20">
    <property type="match status" value="1"/>
</dbReference>
<proteinExistence type="inferred from homology"/>
<accession>A0A9D2TPD3</accession>
<evidence type="ECO:0000256" key="7">
    <source>
        <dbReference type="ARBA" id="ARBA00023065"/>
    </source>
</evidence>
<dbReference type="AlphaFoldDB" id="A0A9D2TPD3"/>
<feature type="transmembrane region" description="Helical" evidence="10">
    <location>
        <begin position="239"/>
        <end position="256"/>
    </location>
</feature>
<reference evidence="12" key="1">
    <citation type="journal article" date="2021" name="PeerJ">
        <title>Extensive microbial diversity within the chicken gut microbiome revealed by metagenomics and culture.</title>
        <authorList>
            <person name="Gilroy R."/>
            <person name="Ravi A."/>
            <person name="Getino M."/>
            <person name="Pursley I."/>
            <person name="Horton D.L."/>
            <person name="Alikhan N.F."/>
            <person name="Baker D."/>
            <person name="Gharbi K."/>
            <person name="Hall N."/>
            <person name="Watson M."/>
            <person name="Adriaenssens E.M."/>
            <person name="Foster-Nyarko E."/>
            <person name="Jarju S."/>
            <person name="Secka A."/>
            <person name="Antonio M."/>
            <person name="Oren A."/>
            <person name="Chaudhuri R.R."/>
            <person name="La Ragione R."/>
            <person name="Hildebrand F."/>
            <person name="Pallen M.J."/>
        </authorList>
    </citation>
    <scope>NUCLEOTIDE SEQUENCE</scope>
    <source>
        <strain evidence="12">ChiHjej13B12-4958</strain>
    </source>
</reference>
<dbReference type="GO" id="GO:0016020">
    <property type="term" value="C:membrane"/>
    <property type="evidence" value="ECO:0007669"/>
    <property type="project" value="UniProtKB-SubCell"/>
</dbReference>
<organism evidence="12 13">
    <name type="scientific">Candidatus Corynebacterium faecigallinarum</name>
    <dbReference type="NCBI Taxonomy" id="2838528"/>
    <lineage>
        <taxon>Bacteria</taxon>
        <taxon>Bacillati</taxon>
        <taxon>Actinomycetota</taxon>
        <taxon>Actinomycetes</taxon>
        <taxon>Mycobacteriales</taxon>
        <taxon>Corynebacteriaceae</taxon>
        <taxon>Corynebacterium</taxon>
    </lineage>
</organism>
<name>A0A9D2TPD3_9CORY</name>
<feature type="transmembrane region" description="Helical" evidence="10">
    <location>
        <begin position="31"/>
        <end position="50"/>
    </location>
</feature>
<feature type="transmembrane region" description="Helical" evidence="10">
    <location>
        <begin position="145"/>
        <end position="166"/>
    </location>
</feature>
<evidence type="ECO:0000256" key="8">
    <source>
        <dbReference type="ARBA" id="ARBA00023136"/>
    </source>
</evidence>
<protein>
    <submittedName>
        <fullName evidence="12">Cation:proton antiporter</fullName>
    </submittedName>
</protein>
<dbReference type="Pfam" id="PF00999">
    <property type="entry name" value="Na_H_Exchanger"/>
    <property type="match status" value="1"/>
</dbReference>
<dbReference type="EMBL" id="DWVP01000005">
    <property type="protein sequence ID" value="HJC84598.1"/>
    <property type="molecule type" value="Genomic_DNA"/>
</dbReference>
<dbReference type="GO" id="GO:1902600">
    <property type="term" value="P:proton transmembrane transport"/>
    <property type="evidence" value="ECO:0007669"/>
    <property type="project" value="InterPro"/>
</dbReference>
<dbReference type="Proteomes" id="UP000823858">
    <property type="component" value="Unassembled WGS sequence"/>
</dbReference>
<gene>
    <name evidence="12" type="ORF">H9751_03440</name>
</gene>
<dbReference type="PANTHER" id="PTHR43562">
    <property type="entry name" value="NAPA-TYPE SODIUM/HYDROGEN ANTIPORTER"/>
    <property type="match status" value="1"/>
</dbReference>
<evidence type="ECO:0000313" key="12">
    <source>
        <dbReference type="EMBL" id="HJC84598.1"/>
    </source>
</evidence>
<evidence type="ECO:0000256" key="9">
    <source>
        <dbReference type="SAM" id="MobiDB-lite"/>
    </source>
</evidence>
<feature type="transmembrane region" description="Helical" evidence="10">
    <location>
        <begin position="6"/>
        <end position="24"/>
    </location>
</feature>
<evidence type="ECO:0000256" key="1">
    <source>
        <dbReference type="ARBA" id="ARBA00004141"/>
    </source>
</evidence>
<evidence type="ECO:0000256" key="3">
    <source>
        <dbReference type="ARBA" id="ARBA00022448"/>
    </source>
</evidence>
<evidence type="ECO:0000313" key="13">
    <source>
        <dbReference type="Proteomes" id="UP000823858"/>
    </source>
</evidence>
<feature type="compositionally biased region" description="Acidic residues" evidence="9">
    <location>
        <begin position="402"/>
        <end position="416"/>
    </location>
</feature>
<evidence type="ECO:0000256" key="4">
    <source>
        <dbReference type="ARBA" id="ARBA00022449"/>
    </source>
</evidence>